<evidence type="ECO:0000259" key="3">
    <source>
        <dbReference type="PROSITE" id="PS50966"/>
    </source>
</evidence>
<feature type="compositionally biased region" description="Polar residues" evidence="2">
    <location>
        <begin position="184"/>
        <end position="195"/>
    </location>
</feature>
<dbReference type="Pfam" id="PF04434">
    <property type="entry name" value="SWIM"/>
    <property type="match status" value="1"/>
</dbReference>
<evidence type="ECO:0000256" key="1">
    <source>
        <dbReference type="PROSITE-ProRule" id="PRU00325"/>
    </source>
</evidence>
<dbReference type="PANTHER" id="PTHR31973:SF187">
    <property type="entry name" value="MUTATOR TRANSPOSASE MUDRA PROTEIN"/>
    <property type="match status" value="1"/>
</dbReference>
<feature type="compositionally biased region" description="Basic and acidic residues" evidence="2">
    <location>
        <begin position="726"/>
        <end position="740"/>
    </location>
</feature>
<accession>K3WFV6</accession>
<keyword evidence="5" id="KW-1185">Reference proteome</keyword>
<dbReference type="VEuPathDB" id="FungiDB:PYU1_G003837"/>
<feature type="domain" description="SWIM-type" evidence="3">
    <location>
        <begin position="614"/>
        <end position="646"/>
    </location>
</feature>
<feature type="compositionally biased region" description="Low complexity" evidence="2">
    <location>
        <begin position="714"/>
        <end position="723"/>
    </location>
</feature>
<protein>
    <recommendedName>
        <fullName evidence="3">SWIM-type domain-containing protein</fullName>
    </recommendedName>
</protein>
<reference evidence="4" key="3">
    <citation type="submission" date="2015-02" db="UniProtKB">
        <authorList>
            <consortium name="EnsemblProtists"/>
        </authorList>
    </citation>
    <scope>IDENTIFICATION</scope>
    <source>
        <strain evidence="4">DAOM BR144</strain>
    </source>
</reference>
<reference evidence="5" key="1">
    <citation type="journal article" date="2010" name="Genome Biol.">
        <title>Genome sequence of the necrotrophic plant pathogen Pythium ultimum reveals original pathogenicity mechanisms and effector repertoire.</title>
        <authorList>
            <person name="Levesque C.A."/>
            <person name="Brouwer H."/>
            <person name="Cano L."/>
            <person name="Hamilton J.P."/>
            <person name="Holt C."/>
            <person name="Huitema E."/>
            <person name="Raffaele S."/>
            <person name="Robideau G.P."/>
            <person name="Thines M."/>
            <person name="Win J."/>
            <person name="Zerillo M.M."/>
            <person name="Beakes G.W."/>
            <person name="Boore J.L."/>
            <person name="Busam D."/>
            <person name="Dumas B."/>
            <person name="Ferriera S."/>
            <person name="Fuerstenberg S.I."/>
            <person name="Gachon C.M."/>
            <person name="Gaulin E."/>
            <person name="Govers F."/>
            <person name="Grenville-Briggs L."/>
            <person name="Horner N."/>
            <person name="Hostetler J."/>
            <person name="Jiang R.H."/>
            <person name="Johnson J."/>
            <person name="Krajaejun T."/>
            <person name="Lin H."/>
            <person name="Meijer H.J."/>
            <person name="Moore B."/>
            <person name="Morris P."/>
            <person name="Phuntmart V."/>
            <person name="Puiu D."/>
            <person name="Shetty J."/>
            <person name="Stajich J.E."/>
            <person name="Tripathy S."/>
            <person name="Wawra S."/>
            <person name="van West P."/>
            <person name="Whitty B.R."/>
            <person name="Coutinho P.M."/>
            <person name="Henrissat B."/>
            <person name="Martin F."/>
            <person name="Thomas P.D."/>
            <person name="Tyler B.M."/>
            <person name="De Vries R.P."/>
            <person name="Kamoun S."/>
            <person name="Yandell M."/>
            <person name="Tisserat N."/>
            <person name="Buell C.R."/>
        </authorList>
    </citation>
    <scope>NUCLEOTIDE SEQUENCE</scope>
    <source>
        <strain evidence="5">DAOM:BR144</strain>
    </source>
</reference>
<keyword evidence="1" id="KW-0863">Zinc-finger</keyword>
<dbReference type="Proteomes" id="UP000019132">
    <property type="component" value="Unassembled WGS sequence"/>
</dbReference>
<evidence type="ECO:0000256" key="2">
    <source>
        <dbReference type="SAM" id="MobiDB-lite"/>
    </source>
</evidence>
<keyword evidence="1" id="KW-0862">Zinc</keyword>
<keyword evidence="1" id="KW-0479">Metal-binding</keyword>
<dbReference type="InterPro" id="IPR007527">
    <property type="entry name" value="Znf_SWIM"/>
</dbReference>
<feature type="region of interest" description="Disordered" evidence="2">
    <location>
        <begin position="177"/>
        <end position="199"/>
    </location>
</feature>
<feature type="compositionally biased region" description="Basic residues" evidence="2">
    <location>
        <begin position="741"/>
        <end position="750"/>
    </location>
</feature>
<name>K3WFV6_GLOUD</name>
<dbReference type="HOGENOM" id="CLU_017562_1_0_1"/>
<organism evidence="4 5">
    <name type="scientific">Globisporangium ultimum (strain ATCC 200006 / CBS 805.95 / DAOM BR144)</name>
    <name type="common">Pythium ultimum</name>
    <dbReference type="NCBI Taxonomy" id="431595"/>
    <lineage>
        <taxon>Eukaryota</taxon>
        <taxon>Sar</taxon>
        <taxon>Stramenopiles</taxon>
        <taxon>Oomycota</taxon>
        <taxon>Peronosporomycetes</taxon>
        <taxon>Pythiales</taxon>
        <taxon>Pythiaceae</taxon>
        <taxon>Globisporangium</taxon>
    </lineage>
</organism>
<dbReference type="eggNOG" id="ENOG502QV8R">
    <property type="taxonomic scope" value="Eukaryota"/>
</dbReference>
<evidence type="ECO:0000313" key="5">
    <source>
        <dbReference type="Proteomes" id="UP000019132"/>
    </source>
</evidence>
<dbReference type="PROSITE" id="PS50966">
    <property type="entry name" value="ZF_SWIM"/>
    <property type="match status" value="1"/>
</dbReference>
<proteinExistence type="predicted"/>
<dbReference type="AlphaFoldDB" id="K3WFV6"/>
<dbReference type="EnsemblProtists" id="PYU1_T003847">
    <property type="protein sequence ID" value="PYU1_T003847"/>
    <property type="gene ID" value="PYU1_G003837"/>
</dbReference>
<sequence length="794" mass="88499">MAAKATHAQQQLQHGAAAAPMYPPQAIHHLSHSSSSASIAHEPVIPIAYAPPLPSVLPVAPPNGNSVFSHALGAVPSPPSAASPSPILSASSATAASASASETHNKASQMEAQWRALKTMKWYHGKELTAFIQDLALQHGTRALVATSGGSYKKFVCSSETPCSWLINAVCSRPRKRMRPAEDSNGNEPRQANSTAEDDGRRGRYWYITSGTLQHDAQCSSTAKPTARQLKNSMLLQSAVQNDARVSSAVLVERLKAQEKLVCSKSMVYKAKTDLLDELTKSEQLQQQNGESSNAAVSSSTQDHTTTQCLPSYLAQMSALNPHVMSVVERDGESCFSRAMLAMDPTGVWNDQSVLGIDSVEVQHPSAYNGTELLLVGRDGNLNPIIHAIALVPEETQEHWTWFLDKMIAHGFPLRRFPLYTNGRYAVSASCATLQIPHVMHCTQHLVHALAQNDGIALTDQQEPFVWQAQQAETENEYFMALHQLSQGNAAAAQYVKQLDPKRWALFPYVTLRKLYGWHTTLLAQVDHGQNMGLAPHSQSPYEFFKAMTLVLMNGTFQRHERAVAWERAHRVVTPEAERMMQDELARVHMYNVVMSTPHLAFVWNANEPQIRQRRVDLQHRTCTCAFRMQWGIPCRHMLAALHKVLPFQPSSHNGLHPASHQIHPSQCYEFFDECYLVRNYISSFKGRYLELPLEESIVRDPSLRPARLVPKASTPTSSSRSSGQGDHDNDNRPNAERPVNKQKKRRVRTRPLQDRKRGIYKCHKCHRAEGHNKGTCPYQQVPQLQQQQLQGAT</sequence>
<feature type="region of interest" description="Disordered" evidence="2">
    <location>
        <begin position="283"/>
        <end position="302"/>
    </location>
</feature>
<dbReference type="InParanoid" id="K3WFV6"/>
<evidence type="ECO:0000313" key="4">
    <source>
        <dbReference type="EnsemblProtists" id="PYU1_T003847"/>
    </source>
</evidence>
<dbReference type="PANTHER" id="PTHR31973">
    <property type="entry name" value="POLYPROTEIN, PUTATIVE-RELATED"/>
    <property type="match status" value="1"/>
</dbReference>
<reference evidence="5" key="2">
    <citation type="submission" date="2010-04" db="EMBL/GenBank/DDBJ databases">
        <authorList>
            <person name="Buell R."/>
            <person name="Hamilton J."/>
            <person name="Hostetler J."/>
        </authorList>
    </citation>
    <scope>NUCLEOTIDE SEQUENCE [LARGE SCALE GENOMIC DNA]</scope>
    <source>
        <strain evidence="5">DAOM:BR144</strain>
    </source>
</reference>
<dbReference type="OMA" id="NDLHMEH"/>
<dbReference type="GO" id="GO:0008270">
    <property type="term" value="F:zinc ion binding"/>
    <property type="evidence" value="ECO:0007669"/>
    <property type="project" value="UniProtKB-KW"/>
</dbReference>
<feature type="region of interest" description="Disordered" evidence="2">
    <location>
        <begin position="705"/>
        <end position="756"/>
    </location>
</feature>
<dbReference type="EMBL" id="GL376638">
    <property type="status" value="NOT_ANNOTATED_CDS"/>
    <property type="molecule type" value="Genomic_DNA"/>
</dbReference>